<feature type="transmembrane region" description="Helical" evidence="1">
    <location>
        <begin position="191"/>
        <end position="216"/>
    </location>
</feature>
<reference evidence="2 3" key="1">
    <citation type="submission" date="2020-09" db="EMBL/GenBank/DDBJ databases">
        <authorList>
            <person name="Kim M.K."/>
        </authorList>
    </citation>
    <scope>NUCLEOTIDE SEQUENCE [LARGE SCALE GENOMIC DNA]</scope>
    <source>
        <strain evidence="2 3">BT646</strain>
    </source>
</reference>
<keyword evidence="1" id="KW-0472">Membrane</keyword>
<evidence type="ECO:0000313" key="3">
    <source>
        <dbReference type="Proteomes" id="UP000642468"/>
    </source>
</evidence>
<dbReference type="RefSeq" id="WP_190784597.1">
    <property type="nucleotide sequence ID" value="NZ_JACWZZ010000002.1"/>
</dbReference>
<feature type="transmembrane region" description="Helical" evidence="1">
    <location>
        <begin position="97"/>
        <end position="117"/>
    </location>
</feature>
<protein>
    <submittedName>
        <fullName evidence="2">Uncharacterized protein</fullName>
    </submittedName>
</protein>
<comment type="caution">
    <text evidence="2">The sequence shown here is derived from an EMBL/GenBank/DDBJ whole genome shotgun (WGS) entry which is preliminary data.</text>
</comment>
<dbReference type="EMBL" id="JACWZZ010000002">
    <property type="protein sequence ID" value="MBD2715613.1"/>
    <property type="molecule type" value="Genomic_DNA"/>
</dbReference>
<sequence length="229" mass="25931">MPTSYWVIWAAERMEQSTLLLLLFPLAIAIIRWSLLPRSLRILAVGLACMAVFIAILTVHPLSGANEGLLWHAYTVVQTLFLGSVYYYLFQLRWQRLAVVASLASFLVFALLDWLWLERDQPVHAYTHTLQSTLLLSFGLLYFYQLARHMPAVRLENDPFFLVTSGIVMYFSGTVLLYVFVLPFIAATDALGQHIVSLLVSGVAALQYSLFALAFYRASRPSSLLLLHE</sequence>
<feature type="transmembrane region" description="Helical" evidence="1">
    <location>
        <begin position="69"/>
        <end position="90"/>
    </location>
</feature>
<feature type="transmembrane region" description="Helical" evidence="1">
    <location>
        <begin position="129"/>
        <end position="147"/>
    </location>
</feature>
<evidence type="ECO:0000256" key="1">
    <source>
        <dbReference type="SAM" id="Phobius"/>
    </source>
</evidence>
<feature type="transmembrane region" description="Helical" evidence="1">
    <location>
        <begin position="159"/>
        <end position="185"/>
    </location>
</feature>
<accession>A0ABR8JFG1</accession>
<organism evidence="2 3">
    <name type="scientific">Hymenobacter duratus</name>
    <dbReference type="NCBI Taxonomy" id="2771356"/>
    <lineage>
        <taxon>Bacteria</taxon>
        <taxon>Pseudomonadati</taxon>
        <taxon>Bacteroidota</taxon>
        <taxon>Cytophagia</taxon>
        <taxon>Cytophagales</taxon>
        <taxon>Hymenobacteraceae</taxon>
        <taxon>Hymenobacter</taxon>
    </lineage>
</organism>
<gene>
    <name evidence="2" type="ORF">IC231_11240</name>
</gene>
<feature type="transmembrane region" description="Helical" evidence="1">
    <location>
        <begin position="42"/>
        <end position="63"/>
    </location>
</feature>
<feature type="transmembrane region" description="Helical" evidence="1">
    <location>
        <begin position="16"/>
        <end position="35"/>
    </location>
</feature>
<name>A0ABR8JFG1_9BACT</name>
<dbReference type="Proteomes" id="UP000642468">
    <property type="component" value="Unassembled WGS sequence"/>
</dbReference>
<keyword evidence="1" id="KW-1133">Transmembrane helix</keyword>
<proteinExistence type="predicted"/>
<keyword evidence="1" id="KW-0812">Transmembrane</keyword>
<evidence type="ECO:0000313" key="2">
    <source>
        <dbReference type="EMBL" id="MBD2715613.1"/>
    </source>
</evidence>
<keyword evidence="3" id="KW-1185">Reference proteome</keyword>